<evidence type="ECO:0000256" key="1">
    <source>
        <dbReference type="SAM" id="MobiDB-lite"/>
    </source>
</evidence>
<comment type="caution">
    <text evidence="3">The sequence shown here is derived from an EMBL/GenBank/DDBJ whole genome shotgun (WGS) entry which is preliminary data.</text>
</comment>
<proteinExistence type="predicted"/>
<dbReference type="InterPro" id="IPR016040">
    <property type="entry name" value="NAD(P)-bd_dom"/>
</dbReference>
<dbReference type="Pfam" id="PF13460">
    <property type="entry name" value="NAD_binding_10"/>
    <property type="match status" value="1"/>
</dbReference>
<dbReference type="AlphaFoldDB" id="A0A8J3L9X8"/>
<evidence type="ECO:0000313" key="4">
    <source>
        <dbReference type="Proteomes" id="UP000630887"/>
    </source>
</evidence>
<dbReference type="EMBL" id="BONI01000055">
    <property type="protein sequence ID" value="GIG08940.1"/>
    <property type="molecule type" value="Genomic_DNA"/>
</dbReference>
<feature type="region of interest" description="Disordered" evidence="1">
    <location>
        <begin position="247"/>
        <end position="267"/>
    </location>
</feature>
<evidence type="ECO:0000259" key="2">
    <source>
        <dbReference type="Pfam" id="PF13460"/>
    </source>
</evidence>
<gene>
    <name evidence="3" type="ORF">Cco03nite_56400</name>
</gene>
<dbReference type="Proteomes" id="UP000630887">
    <property type="component" value="Unassembled WGS sequence"/>
</dbReference>
<name>A0A8J3L9X8_9ACTN</name>
<dbReference type="Gene3D" id="3.40.50.720">
    <property type="entry name" value="NAD(P)-binding Rossmann-like Domain"/>
    <property type="match status" value="1"/>
</dbReference>
<dbReference type="InterPro" id="IPR036291">
    <property type="entry name" value="NAD(P)-bd_dom_sf"/>
</dbReference>
<organism evidence="3 4">
    <name type="scientific">Catellatospora coxensis</name>
    <dbReference type="NCBI Taxonomy" id="310354"/>
    <lineage>
        <taxon>Bacteria</taxon>
        <taxon>Bacillati</taxon>
        <taxon>Actinomycetota</taxon>
        <taxon>Actinomycetes</taxon>
        <taxon>Micromonosporales</taxon>
        <taxon>Micromonosporaceae</taxon>
        <taxon>Catellatospora</taxon>
    </lineage>
</organism>
<dbReference type="RefSeq" id="WP_203695366.1">
    <property type="nucleotide sequence ID" value="NZ_BAAALC010000035.1"/>
</dbReference>
<feature type="domain" description="NAD(P)-binding" evidence="2">
    <location>
        <begin position="7"/>
        <end position="173"/>
    </location>
</feature>
<dbReference type="SUPFAM" id="SSF51735">
    <property type="entry name" value="NAD(P)-binding Rossmann-fold domains"/>
    <property type="match status" value="1"/>
</dbReference>
<evidence type="ECO:0000313" key="3">
    <source>
        <dbReference type="EMBL" id="GIG08940.1"/>
    </source>
</evidence>
<keyword evidence="4" id="KW-1185">Reference proteome</keyword>
<reference evidence="3 4" key="1">
    <citation type="submission" date="2021-01" db="EMBL/GenBank/DDBJ databases">
        <title>Whole genome shotgun sequence of Catellatospora coxensis NBRC 107359.</title>
        <authorList>
            <person name="Komaki H."/>
            <person name="Tamura T."/>
        </authorList>
    </citation>
    <scope>NUCLEOTIDE SEQUENCE [LARGE SCALE GENOMIC DNA]</scope>
    <source>
        <strain evidence="3 4">NBRC 107359</strain>
    </source>
</reference>
<dbReference type="GO" id="GO:0044877">
    <property type="term" value="F:protein-containing complex binding"/>
    <property type="evidence" value="ECO:0007669"/>
    <property type="project" value="TreeGrafter"/>
</dbReference>
<dbReference type="PANTHER" id="PTHR12126:SF11">
    <property type="entry name" value="NADH DEHYDROGENASE [UBIQUINONE] 1 ALPHA SUBCOMPLEX SUBUNIT 9, MITOCHONDRIAL"/>
    <property type="match status" value="1"/>
</dbReference>
<protein>
    <submittedName>
        <fullName evidence="3">LysR family transcriptional regulator</fullName>
    </submittedName>
</protein>
<accession>A0A8J3L9X8</accession>
<dbReference type="InterPro" id="IPR051207">
    <property type="entry name" value="ComplexI_NDUFA9_subunit"/>
</dbReference>
<dbReference type="PANTHER" id="PTHR12126">
    <property type="entry name" value="NADH-UBIQUINONE OXIDOREDUCTASE 39 KDA SUBUNIT-RELATED"/>
    <property type="match status" value="1"/>
</dbReference>
<sequence>MKIVIFGGTGRIGARLARLLRLRGHHVVPASPSTGVDTVAGNGLADTVSRADVVVDVTDTPSFAAHAAMDFFQTSTRNMVSAAVAARVRHHVVLSIVGADRMPASGYMRAKAAQEKLVEHGLVPYTVVRATQTFESVDDTTATCDDHRPLRLSPVLMQPMAAEDAAAVLADVAEAEPFGGRVDIAGPDRLRQDDLVRTLLAARHDSRDVVTAPAAYFHGASVDDTTLVPARPWRLGGTDLTGWLAGHATNQQSGPPRLTPLAPHGRG</sequence>